<evidence type="ECO:0000313" key="2">
    <source>
        <dbReference type="Proteomes" id="UP001595457"/>
    </source>
</evidence>
<organism evidence="1 2">
    <name type="scientific">Azotobacter bryophylli</name>
    <dbReference type="NCBI Taxonomy" id="1986537"/>
    <lineage>
        <taxon>Bacteria</taxon>
        <taxon>Pseudomonadati</taxon>
        <taxon>Pseudomonadota</taxon>
        <taxon>Gammaproteobacteria</taxon>
        <taxon>Pseudomonadales</taxon>
        <taxon>Pseudomonadaceae</taxon>
        <taxon>Azotobacter</taxon>
    </lineage>
</organism>
<evidence type="ECO:0000313" key="1">
    <source>
        <dbReference type="EMBL" id="MFC2971497.1"/>
    </source>
</evidence>
<proteinExistence type="predicted"/>
<protein>
    <submittedName>
        <fullName evidence="1">Uncharacterized protein</fullName>
    </submittedName>
</protein>
<dbReference type="RefSeq" id="WP_377813096.1">
    <property type="nucleotide sequence ID" value="NZ_JBHRSJ010000007.1"/>
</dbReference>
<keyword evidence="2" id="KW-1185">Reference proteome</keyword>
<dbReference type="EMBL" id="JBHRSJ010000007">
    <property type="protein sequence ID" value="MFC2971497.1"/>
    <property type="molecule type" value="Genomic_DNA"/>
</dbReference>
<reference evidence="2" key="1">
    <citation type="journal article" date="2019" name="Int. J. Syst. Evol. Microbiol.">
        <title>The Global Catalogue of Microorganisms (GCM) 10K type strain sequencing project: providing services to taxonomists for standard genome sequencing and annotation.</title>
        <authorList>
            <consortium name="The Broad Institute Genomics Platform"/>
            <consortium name="The Broad Institute Genome Sequencing Center for Infectious Disease"/>
            <person name="Wu L."/>
            <person name="Ma J."/>
        </authorList>
    </citation>
    <scope>NUCLEOTIDE SEQUENCE [LARGE SCALE GENOMIC DNA]</scope>
    <source>
        <strain evidence="2">KCTC 62195</strain>
    </source>
</reference>
<name>A0ABV7AS06_9GAMM</name>
<dbReference type="Proteomes" id="UP001595457">
    <property type="component" value="Unassembled WGS sequence"/>
</dbReference>
<comment type="caution">
    <text evidence="1">The sequence shown here is derived from an EMBL/GenBank/DDBJ whole genome shotgun (WGS) entry which is preliminary data.</text>
</comment>
<accession>A0ABV7AS06</accession>
<sequence>MILSSIHSPSEKVELPLCIPVRTQDGLFAIAPETGCVIDQQVTTGALSQRHIKAQVGIDTRYPAEARNPEELCEALSVHDPHLADLHVEYDRLLGLLDTGHSVLAVKVFRFICERLDGWNYWFGRVADLLTEFDGCGRASVYRAWSSLQPMLVRAEPIRNLGTLQVRVNPWYAWRGARYLRTPAISNWYAAVAVQLSSIEQEVKEG</sequence>
<gene>
    <name evidence="1" type="ORF">ACFOJE_04625</name>
</gene>